<proteinExistence type="predicted"/>
<dbReference type="InterPro" id="IPR011333">
    <property type="entry name" value="SKP1/BTB/POZ_sf"/>
</dbReference>
<dbReference type="PANTHER" id="PTHR20648">
    <property type="entry name" value="ELONGIN-C"/>
    <property type="match status" value="1"/>
</dbReference>
<dbReference type="AlphaFoldDB" id="A0A3M6YAH2"/>
<gene>
    <name evidence="3" type="ORF">D0866_16006</name>
    <name evidence="2" type="ORF">D0867_16150</name>
</gene>
<evidence type="ECO:0000313" key="2">
    <source>
        <dbReference type="EMBL" id="RMX82831.1"/>
    </source>
</evidence>
<keyword evidence="1" id="KW-0472">Membrane</keyword>
<feature type="transmembrane region" description="Helical" evidence="1">
    <location>
        <begin position="83"/>
        <end position="102"/>
    </location>
</feature>
<name>A0A3M6YAH2_HORWE</name>
<dbReference type="InterPro" id="IPR039948">
    <property type="entry name" value="ELC1"/>
</dbReference>
<dbReference type="OrthoDB" id="249087at2759"/>
<keyword evidence="1" id="KW-0812">Transmembrane</keyword>
<organism evidence="3 5">
    <name type="scientific">Hortaea werneckii</name>
    <name type="common">Black yeast</name>
    <name type="synonym">Cladosporium werneckii</name>
    <dbReference type="NCBI Taxonomy" id="91943"/>
    <lineage>
        <taxon>Eukaryota</taxon>
        <taxon>Fungi</taxon>
        <taxon>Dikarya</taxon>
        <taxon>Ascomycota</taxon>
        <taxon>Pezizomycotina</taxon>
        <taxon>Dothideomycetes</taxon>
        <taxon>Dothideomycetidae</taxon>
        <taxon>Mycosphaerellales</taxon>
        <taxon>Teratosphaeriaceae</taxon>
        <taxon>Hortaea</taxon>
    </lineage>
</organism>
<sequence>MASASSETDYVTLISNDGFSFVVQRSAATISPMVRKMLDPQSMCFFLPPSPYLPTKDKGDSANFKPLPRHSCPSLPLACPAPLTIPLLLLSSPFLLLISTVYPSNARAYQQRFVRKSGIVLEKVCEYFYYNERNKDARDVPDMDFPTELCLEILMAADYLDV</sequence>
<dbReference type="EMBL" id="QWIL01003890">
    <property type="protein sequence ID" value="RMX82831.1"/>
    <property type="molecule type" value="Genomic_DNA"/>
</dbReference>
<evidence type="ECO:0008006" key="6">
    <source>
        <dbReference type="Google" id="ProtNLM"/>
    </source>
</evidence>
<reference evidence="4 5" key="1">
    <citation type="journal article" date="2018" name="BMC Genomics">
        <title>Genomic evidence for intraspecific hybridization in a clonal and extremely halotolerant yeast.</title>
        <authorList>
            <person name="Gostincar C."/>
            <person name="Stajich J.E."/>
            <person name="Zupancic J."/>
            <person name="Zalar P."/>
            <person name="Gunde-Cimerman N."/>
        </authorList>
    </citation>
    <scope>NUCLEOTIDE SEQUENCE [LARGE SCALE GENOMIC DNA]</scope>
    <source>
        <strain evidence="3 5">EXF-6651</strain>
        <strain evidence="2 4">EXF-6669</strain>
    </source>
</reference>
<dbReference type="Proteomes" id="UP000271337">
    <property type="component" value="Unassembled WGS sequence"/>
</dbReference>
<evidence type="ECO:0000313" key="3">
    <source>
        <dbReference type="EMBL" id="RMX99806.1"/>
    </source>
</evidence>
<evidence type="ECO:0000313" key="5">
    <source>
        <dbReference type="Proteomes" id="UP000276864"/>
    </source>
</evidence>
<accession>A0A3M6YAH2</accession>
<comment type="caution">
    <text evidence="3">The sequence shown here is derived from an EMBL/GenBank/DDBJ whole genome shotgun (WGS) entry which is preliminary data.</text>
</comment>
<keyword evidence="1" id="KW-1133">Transmembrane helix</keyword>
<protein>
    <recommendedName>
        <fullName evidence="6">Elongin-C</fullName>
    </recommendedName>
</protein>
<dbReference type="EMBL" id="QWIM01003549">
    <property type="protein sequence ID" value="RMX99806.1"/>
    <property type="molecule type" value="Genomic_DNA"/>
</dbReference>
<dbReference type="Proteomes" id="UP000276864">
    <property type="component" value="Unassembled WGS sequence"/>
</dbReference>
<dbReference type="SUPFAM" id="SSF54695">
    <property type="entry name" value="POZ domain"/>
    <property type="match status" value="1"/>
</dbReference>
<dbReference type="Gene3D" id="3.30.710.10">
    <property type="entry name" value="Potassium Channel Kv1.1, Chain A"/>
    <property type="match status" value="1"/>
</dbReference>
<evidence type="ECO:0000256" key="1">
    <source>
        <dbReference type="SAM" id="Phobius"/>
    </source>
</evidence>
<evidence type="ECO:0000313" key="4">
    <source>
        <dbReference type="Proteomes" id="UP000271337"/>
    </source>
</evidence>
<dbReference type="VEuPathDB" id="FungiDB:BTJ68_09979"/>